<proteinExistence type="predicted"/>
<comment type="caution">
    <text evidence="2">The sequence shown here is derived from an EMBL/GenBank/DDBJ whole genome shotgun (WGS) entry which is preliminary data.</text>
</comment>
<protein>
    <submittedName>
        <fullName evidence="2">Uncharacterized protein</fullName>
    </submittedName>
</protein>
<accession>A0A4Z2FVA1</accession>
<keyword evidence="3" id="KW-1185">Reference proteome</keyword>
<name>A0A4Z2FVA1_9TELE</name>
<gene>
    <name evidence="2" type="ORF">EYF80_045196</name>
</gene>
<dbReference type="AlphaFoldDB" id="A0A4Z2FVA1"/>
<evidence type="ECO:0000313" key="3">
    <source>
        <dbReference type="Proteomes" id="UP000314294"/>
    </source>
</evidence>
<dbReference type="Proteomes" id="UP000314294">
    <property type="component" value="Unassembled WGS sequence"/>
</dbReference>
<feature type="region of interest" description="Disordered" evidence="1">
    <location>
        <begin position="1"/>
        <end position="64"/>
    </location>
</feature>
<evidence type="ECO:0000256" key="1">
    <source>
        <dbReference type="SAM" id="MobiDB-lite"/>
    </source>
</evidence>
<evidence type="ECO:0000313" key="2">
    <source>
        <dbReference type="EMBL" id="TNN44594.1"/>
    </source>
</evidence>
<sequence length="161" mass="17483">MNCCPSPYGEEASGRQFGGVRPGPADDQLDQRLALRRGSEPINPVQSGGERETDGWRGASRGQGHRPACIMRGVVWVGGSCSVRRSRHDPHDAAFFLFGPMSRVELKHCPNTDCKLFLEAAPSFRPDLTASALPRAQRHVMALQLRGVFLPGPPDPGLVDV</sequence>
<reference evidence="2 3" key="1">
    <citation type="submission" date="2019-03" db="EMBL/GenBank/DDBJ databases">
        <title>First draft genome of Liparis tanakae, snailfish: a comprehensive survey of snailfish specific genes.</title>
        <authorList>
            <person name="Kim W."/>
            <person name="Song I."/>
            <person name="Jeong J.-H."/>
            <person name="Kim D."/>
            <person name="Kim S."/>
            <person name="Ryu S."/>
            <person name="Song J.Y."/>
            <person name="Lee S.K."/>
        </authorList>
    </citation>
    <scope>NUCLEOTIDE SEQUENCE [LARGE SCALE GENOMIC DNA]</scope>
    <source>
        <tissue evidence="2">Muscle</tissue>
    </source>
</reference>
<dbReference type="EMBL" id="SRLO01000894">
    <property type="protein sequence ID" value="TNN44594.1"/>
    <property type="molecule type" value="Genomic_DNA"/>
</dbReference>
<organism evidence="2 3">
    <name type="scientific">Liparis tanakae</name>
    <name type="common">Tanaka's snailfish</name>
    <dbReference type="NCBI Taxonomy" id="230148"/>
    <lineage>
        <taxon>Eukaryota</taxon>
        <taxon>Metazoa</taxon>
        <taxon>Chordata</taxon>
        <taxon>Craniata</taxon>
        <taxon>Vertebrata</taxon>
        <taxon>Euteleostomi</taxon>
        <taxon>Actinopterygii</taxon>
        <taxon>Neopterygii</taxon>
        <taxon>Teleostei</taxon>
        <taxon>Neoteleostei</taxon>
        <taxon>Acanthomorphata</taxon>
        <taxon>Eupercaria</taxon>
        <taxon>Perciformes</taxon>
        <taxon>Cottioidei</taxon>
        <taxon>Cottales</taxon>
        <taxon>Liparidae</taxon>
        <taxon>Liparis</taxon>
    </lineage>
</organism>